<evidence type="ECO:0000313" key="4">
    <source>
        <dbReference type="Proteomes" id="UP000053328"/>
    </source>
</evidence>
<feature type="domain" description="Acyclic terpene utilisation N-terminal" evidence="1">
    <location>
        <begin position="35"/>
        <end position="417"/>
    </location>
</feature>
<accession>A0A0D1Z0L1</accession>
<organism evidence="3 4">
    <name type="scientific">Exophiala spinifera</name>
    <dbReference type="NCBI Taxonomy" id="91928"/>
    <lineage>
        <taxon>Eukaryota</taxon>
        <taxon>Fungi</taxon>
        <taxon>Dikarya</taxon>
        <taxon>Ascomycota</taxon>
        <taxon>Pezizomycotina</taxon>
        <taxon>Eurotiomycetes</taxon>
        <taxon>Chaetothyriomycetidae</taxon>
        <taxon>Chaetothyriales</taxon>
        <taxon>Herpotrichiellaceae</taxon>
        <taxon>Exophiala</taxon>
    </lineage>
</organism>
<feature type="domain" description="DUF4387" evidence="2">
    <location>
        <begin position="511"/>
        <end position="607"/>
    </location>
</feature>
<keyword evidence="4" id="KW-1185">Reference proteome</keyword>
<proteinExistence type="predicted"/>
<protein>
    <recommendedName>
        <fullName evidence="5">3-methylaspartate ammonia-lyase</fullName>
    </recommendedName>
</protein>
<dbReference type="RefSeq" id="XP_016241362.1">
    <property type="nucleotide sequence ID" value="XM_016376086.1"/>
</dbReference>
<dbReference type="AlphaFoldDB" id="A0A0D1Z0L1"/>
<evidence type="ECO:0000313" key="3">
    <source>
        <dbReference type="EMBL" id="KIW21146.1"/>
    </source>
</evidence>
<dbReference type="STRING" id="91928.A0A0D1Z0L1"/>
<reference evidence="3 4" key="1">
    <citation type="submission" date="2015-01" db="EMBL/GenBank/DDBJ databases">
        <title>The Genome Sequence of Exophiala spinifera CBS89968.</title>
        <authorList>
            <consortium name="The Broad Institute Genomics Platform"/>
            <person name="Cuomo C."/>
            <person name="de Hoog S."/>
            <person name="Gorbushina A."/>
            <person name="Stielow B."/>
            <person name="Teixiera M."/>
            <person name="Abouelleil A."/>
            <person name="Chapman S.B."/>
            <person name="Priest M."/>
            <person name="Young S.K."/>
            <person name="Wortman J."/>
            <person name="Nusbaum C."/>
            <person name="Birren B."/>
        </authorList>
    </citation>
    <scope>NUCLEOTIDE SEQUENCE [LARGE SCALE GENOMIC DNA]</scope>
    <source>
        <strain evidence="3 4">CBS 89968</strain>
    </source>
</reference>
<dbReference type="EMBL" id="KN847492">
    <property type="protein sequence ID" value="KIW21146.1"/>
    <property type="molecule type" value="Genomic_DNA"/>
</dbReference>
<dbReference type="VEuPathDB" id="FungiDB:PV08_01726"/>
<sequence length="621" mass="67440">MPSSRNDELRLFTPVGMLGYGYSHDVFWSTIEQGVDAIIADSGSTDSGPSKLALGTMSCPREAYQHDLEPFIAAAHSHKVPVIIGSAGGDGSNDHVDTFADIIQDIVKKNGYRPMKLVKIYSEINKEVVQEKLSANLIVPCGSAVPPLQENDVRDASVVVAQMGLEPYRKAMEEFPDFDIIIGGRTYDPSPYAAFCIHKGFDDLGIAYHMGKILECGGLCAKPKSREAMAIVRRDHFDIVPNNPTAVCTPVSVAAHTLYEKTRPDILVGPGGTLDLRATTYEQLLDGRTVRVRGAIFTLTSPGEYTIKLEGARIAGYRSAFFGGFSDPVLIAQLDVFIENVRAHVASVCKFEHELKLTAYGIGDHISMFKGVKHASEQIPASAAIAGEAKAATQEQATRVINATRVACMHASYPGQMSTSGNLAMSCGSFDVPMGRVCEFCIYHLMTVDDPVAHFPRKMVRLHGPGTAASSTPVKVLAGLTEKTVPKATQTKVENNNRNLSPPPRDGYQYLAELASVVRSKNAGPYEVTFDIMFDKPENYAWVKETCVLSSSSVACMYGIDESEVLAAVWWEPALAFKATLKRPLVSGGFGETDTHGSCQHVRLMYLEVPKPKIGNGRSEH</sequence>
<evidence type="ECO:0000259" key="1">
    <source>
        <dbReference type="Pfam" id="PF07287"/>
    </source>
</evidence>
<evidence type="ECO:0008006" key="5">
    <source>
        <dbReference type="Google" id="ProtNLM"/>
    </source>
</evidence>
<dbReference type="Pfam" id="PF14330">
    <property type="entry name" value="DUF4387"/>
    <property type="match status" value="1"/>
</dbReference>
<evidence type="ECO:0000259" key="2">
    <source>
        <dbReference type="Pfam" id="PF14330"/>
    </source>
</evidence>
<name>A0A0D1Z0L1_9EURO</name>
<dbReference type="OrthoDB" id="5863171at2759"/>
<dbReference type="InterPro" id="IPR010839">
    <property type="entry name" value="AtuA_N"/>
</dbReference>
<dbReference type="GeneID" id="27328809"/>
<dbReference type="HOGENOM" id="CLU_028036_1_0_1"/>
<gene>
    <name evidence="3" type="ORF">PV08_01726</name>
</gene>
<dbReference type="Proteomes" id="UP000053328">
    <property type="component" value="Unassembled WGS sequence"/>
</dbReference>
<dbReference type="Pfam" id="PF07287">
    <property type="entry name" value="AtuA"/>
    <property type="match status" value="1"/>
</dbReference>
<dbReference type="InterPro" id="IPR025496">
    <property type="entry name" value="DUF4387"/>
</dbReference>